<organism evidence="2 3">
    <name type="scientific">Geothrix limicola</name>
    <dbReference type="NCBI Taxonomy" id="2927978"/>
    <lineage>
        <taxon>Bacteria</taxon>
        <taxon>Pseudomonadati</taxon>
        <taxon>Acidobacteriota</taxon>
        <taxon>Holophagae</taxon>
        <taxon>Holophagales</taxon>
        <taxon>Holophagaceae</taxon>
        <taxon>Geothrix</taxon>
    </lineage>
</organism>
<dbReference type="Proteomes" id="UP001165069">
    <property type="component" value="Unassembled WGS sequence"/>
</dbReference>
<accession>A0ABQ5QHE6</accession>
<dbReference type="SMART" id="SM00855">
    <property type="entry name" value="PGAM"/>
    <property type="match status" value="1"/>
</dbReference>
<dbReference type="CDD" id="cd07067">
    <property type="entry name" value="HP_PGM_like"/>
    <property type="match status" value="1"/>
</dbReference>
<dbReference type="PANTHER" id="PTHR48100">
    <property type="entry name" value="BROAD-SPECIFICITY PHOSPHATASE YOR283W-RELATED"/>
    <property type="match status" value="1"/>
</dbReference>
<dbReference type="EMBL" id="BSDE01000003">
    <property type="protein sequence ID" value="GLH73469.1"/>
    <property type="molecule type" value="Genomic_DNA"/>
</dbReference>
<comment type="caution">
    <text evidence="2">The sequence shown here is derived from an EMBL/GenBank/DDBJ whole genome shotgun (WGS) entry which is preliminary data.</text>
</comment>
<dbReference type="Gene3D" id="3.40.50.1240">
    <property type="entry name" value="Phosphoglycerate mutase-like"/>
    <property type="match status" value="1"/>
</dbReference>
<dbReference type="SUPFAM" id="SSF53254">
    <property type="entry name" value="Phosphoglycerate mutase-like"/>
    <property type="match status" value="1"/>
</dbReference>
<sequence>MLLRHGPTTASQGGAPLGRLDLPVSPEGEARWPEVKRHLQALNPERVLCSPLQRSRRHAEDLGFPLTVLEDLSEQAFGTWEGRPWDELCAAEPTATTAFFEAPFESPAPNGESFDAVTRRALRAFEGAWDPARTTLVLAHAGPLRAILTHLLGEPRERALEVVWQPFGLTCLEVDEEGRAGLCWHNHVLPGMPCDPESPVFRSGF</sequence>
<keyword evidence="3" id="KW-1185">Reference proteome</keyword>
<evidence type="ECO:0000313" key="3">
    <source>
        <dbReference type="Proteomes" id="UP001165069"/>
    </source>
</evidence>
<feature type="region of interest" description="Disordered" evidence="1">
    <location>
        <begin position="1"/>
        <end position="20"/>
    </location>
</feature>
<gene>
    <name evidence="2" type="ORF">GETHLI_19710</name>
</gene>
<dbReference type="InterPro" id="IPR050275">
    <property type="entry name" value="PGM_Phosphatase"/>
</dbReference>
<proteinExistence type="predicted"/>
<dbReference type="InterPro" id="IPR029033">
    <property type="entry name" value="His_PPase_superfam"/>
</dbReference>
<reference evidence="2 3" key="1">
    <citation type="journal article" date="2023" name="Antonie Van Leeuwenhoek">
        <title>Mesoterricola silvestris gen. nov., sp. nov., Mesoterricola sediminis sp. nov., Geothrix oryzae sp. nov., Geothrix edaphica sp. nov., Geothrix rubra sp. nov., and Geothrix limicola sp. nov., six novel members of Acidobacteriota isolated from soils.</title>
        <authorList>
            <person name="Itoh H."/>
            <person name="Sugisawa Y."/>
            <person name="Mise K."/>
            <person name="Xu Z."/>
            <person name="Kuniyasu M."/>
            <person name="Ushijima N."/>
            <person name="Kawano K."/>
            <person name="Kobayashi E."/>
            <person name="Shiratori Y."/>
            <person name="Masuda Y."/>
            <person name="Senoo K."/>
        </authorList>
    </citation>
    <scope>NUCLEOTIDE SEQUENCE [LARGE SCALE GENOMIC DNA]</scope>
    <source>
        <strain evidence="2 3">Red804</strain>
    </source>
</reference>
<evidence type="ECO:0000256" key="1">
    <source>
        <dbReference type="SAM" id="MobiDB-lite"/>
    </source>
</evidence>
<evidence type="ECO:0008006" key="4">
    <source>
        <dbReference type="Google" id="ProtNLM"/>
    </source>
</evidence>
<name>A0ABQ5QHE6_9BACT</name>
<dbReference type="PANTHER" id="PTHR48100:SF1">
    <property type="entry name" value="HISTIDINE PHOSPHATASE FAMILY PROTEIN-RELATED"/>
    <property type="match status" value="1"/>
</dbReference>
<dbReference type="Pfam" id="PF00300">
    <property type="entry name" value="His_Phos_1"/>
    <property type="match status" value="1"/>
</dbReference>
<dbReference type="InterPro" id="IPR013078">
    <property type="entry name" value="His_Pase_superF_clade-1"/>
</dbReference>
<evidence type="ECO:0000313" key="2">
    <source>
        <dbReference type="EMBL" id="GLH73469.1"/>
    </source>
</evidence>
<protein>
    <recommendedName>
        <fullName evidence="4">Phosphoglycerate mutase</fullName>
    </recommendedName>
</protein>